<keyword evidence="4" id="KW-1185">Reference proteome</keyword>
<dbReference type="InterPro" id="IPR036291">
    <property type="entry name" value="NAD(P)-bd_dom_sf"/>
</dbReference>
<accession>A0ABN3UDW8</accession>
<comment type="caution">
    <text evidence="3">The sequence shown here is derived from an EMBL/GenBank/DDBJ whole genome shotgun (WGS) entry which is preliminary data.</text>
</comment>
<dbReference type="EMBL" id="BAAATZ010000019">
    <property type="protein sequence ID" value="GAA2730867.1"/>
    <property type="molecule type" value="Genomic_DNA"/>
</dbReference>
<gene>
    <name evidence="3" type="ORF">GCM10010439_44890</name>
</gene>
<dbReference type="PANTHER" id="PTHR24321:SF8">
    <property type="entry name" value="ESTRADIOL 17-BETA-DEHYDROGENASE 8-RELATED"/>
    <property type="match status" value="1"/>
</dbReference>
<dbReference type="PANTHER" id="PTHR24321">
    <property type="entry name" value="DEHYDROGENASES, SHORT CHAIN"/>
    <property type="match status" value="1"/>
</dbReference>
<organism evidence="3 4">
    <name type="scientific">Actinocorallia aurantiaca</name>
    <dbReference type="NCBI Taxonomy" id="46204"/>
    <lineage>
        <taxon>Bacteria</taxon>
        <taxon>Bacillati</taxon>
        <taxon>Actinomycetota</taxon>
        <taxon>Actinomycetes</taxon>
        <taxon>Streptosporangiales</taxon>
        <taxon>Thermomonosporaceae</taxon>
        <taxon>Actinocorallia</taxon>
    </lineage>
</organism>
<dbReference type="Proteomes" id="UP001501842">
    <property type="component" value="Unassembled WGS sequence"/>
</dbReference>
<name>A0ABN3UDW8_9ACTN</name>
<comment type="similarity">
    <text evidence="1">Belongs to the short-chain dehydrogenases/reductases (SDR) family.</text>
</comment>
<sequence length="286" mass="29044">MGTYVISGAASGIGAATAALLREQGHTVITVDLRDADVVADLSTAQGREDAVAGVRARTGAVHGVVPCAGIAGLTGVDPELVVSVNFFGALALVQGLRAELEAAGGSSAVLLSSNSVTCQPGWNAEVAAACLRGDEEGARRAAASSDAVAVYPATKAALAYWTRQESVKEEWAGAGIRLNAVAPGMIDTAMTEGLRKDPKLGVFADAYPSALGRPGRPEEVAATISFLLSEASSLIVGTVLFVDGGTDAILHPLKPEGMQIGKLALGVMHKASAAATKLKAMRGKR</sequence>
<evidence type="ECO:0000313" key="4">
    <source>
        <dbReference type="Proteomes" id="UP001501842"/>
    </source>
</evidence>
<evidence type="ECO:0000256" key="2">
    <source>
        <dbReference type="ARBA" id="ARBA00023002"/>
    </source>
</evidence>
<dbReference type="Pfam" id="PF13561">
    <property type="entry name" value="adh_short_C2"/>
    <property type="match status" value="1"/>
</dbReference>
<proteinExistence type="inferred from homology"/>
<dbReference type="SUPFAM" id="SSF51735">
    <property type="entry name" value="NAD(P)-binding Rossmann-fold domains"/>
    <property type="match status" value="1"/>
</dbReference>
<dbReference type="InterPro" id="IPR002347">
    <property type="entry name" value="SDR_fam"/>
</dbReference>
<reference evidence="3 4" key="1">
    <citation type="journal article" date="2019" name="Int. J. Syst. Evol. Microbiol.">
        <title>The Global Catalogue of Microorganisms (GCM) 10K type strain sequencing project: providing services to taxonomists for standard genome sequencing and annotation.</title>
        <authorList>
            <consortium name="The Broad Institute Genomics Platform"/>
            <consortium name="The Broad Institute Genome Sequencing Center for Infectious Disease"/>
            <person name="Wu L."/>
            <person name="Ma J."/>
        </authorList>
    </citation>
    <scope>NUCLEOTIDE SEQUENCE [LARGE SCALE GENOMIC DNA]</scope>
    <source>
        <strain evidence="3 4">JCM 8201</strain>
    </source>
</reference>
<keyword evidence="2" id="KW-0560">Oxidoreductase</keyword>
<protein>
    <submittedName>
        <fullName evidence="3">SDR family oxidoreductase</fullName>
    </submittedName>
</protein>
<evidence type="ECO:0000256" key="1">
    <source>
        <dbReference type="ARBA" id="ARBA00006484"/>
    </source>
</evidence>
<dbReference type="RefSeq" id="WP_344452588.1">
    <property type="nucleotide sequence ID" value="NZ_BAAATZ010000019.1"/>
</dbReference>
<evidence type="ECO:0000313" key="3">
    <source>
        <dbReference type="EMBL" id="GAA2730867.1"/>
    </source>
</evidence>
<dbReference type="Gene3D" id="3.40.50.720">
    <property type="entry name" value="NAD(P)-binding Rossmann-like Domain"/>
    <property type="match status" value="1"/>
</dbReference>
<dbReference type="Pfam" id="PF00106">
    <property type="entry name" value="adh_short"/>
    <property type="match status" value="1"/>
</dbReference>
<dbReference type="PRINTS" id="PR00081">
    <property type="entry name" value="GDHRDH"/>
</dbReference>